<comment type="caution">
    <text evidence="1">The sequence shown here is derived from an EMBL/GenBank/DDBJ whole genome shotgun (WGS) entry which is preliminary data.</text>
</comment>
<dbReference type="CDD" id="cd08054">
    <property type="entry name" value="gp6"/>
    <property type="match status" value="1"/>
</dbReference>
<accession>A0A1Q5TFL0</accession>
<keyword evidence="2" id="KW-1185">Reference proteome</keyword>
<gene>
    <name evidence="1" type="ORF">Xedl_03769</name>
</gene>
<dbReference type="Pfam" id="PF05135">
    <property type="entry name" value="Phage_connect_1"/>
    <property type="match status" value="1"/>
</dbReference>
<proteinExistence type="predicted"/>
<dbReference type="Gene3D" id="1.10.3230.30">
    <property type="entry name" value="Phage gp6-like head-tail connector protein"/>
    <property type="match status" value="1"/>
</dbReference>
<dbReference type="EMBL" id="MKGQ01000067">
    <property type="protein sequence ID" value="OKO99027.1"/>
    <property type="molecule type" value="Genomic_DNA"/>
</dbReference>
<evidence type="ECO:0000313" key="1">
    <source>
        <dbReference type="EMBL" id="OKO99027.1"/>
    </source>
</evidence>
<dbReference type="AlphaFoldDB" id="A0A1Q5TFL0"/>
<sequence length="98" mass="11389">MALPTIEELRLQCRIDSDEEDALLQSYLESAREKAINYLNRNVYEDAVPDTDPDGMLFTPLIKLALMLAVGFWYETRDPKRLPPGFRDLLDDYRIKPV</sequence>
<organism evidence="1 2">
    <name type="scientific">Xenorhabdus eapokensis</name>
    <dbReference type="NCBI Taxonomy" id="1873482"/>
    <lineage>
        <taxon>Bacteria</taxon>
        <taxon>Pseudomonadati</taxon>
        <taxon>Pseudomonadota</taxon>
        <taxon>Gammaproteobacteria</taxon>
        <taxon>Enterobacterales</taxon>
        <taxon>Morganellaceae</taxon>
        <taxon>Xenorhabdus</taxon>
    </lineage>
</organism>
<dbReference type="STRING" id="1873482.Xedl_03769"/>
<dbReference type="NCBIfam" id="TIGR01560">
    <property type="entry name" value="put_DNA_pack"/>
    <property type="match status" value="1"/>
</dbReference>
<dbReference type="RefSeq" id="WP_074025259.1">
    <property type="nucleotide sequence ID" value="NZ_CAWNAG010000177.1"/>
</dbReference>
<dbReference type="Proteomes" id="UP000186268">
    <property type="component" value="Unassembled WGS sequence"/>
</dbReference>
<reference evidence="1 2" key="1">
    <citation type="submission" date="2016-09" db="EMBL/GenBank/DDBJ databases">
        <title>Xenorhabdus thuongxuanensis sp. nov. and Xenorhabdus eapokensis sp. nov., isolated from Steinernema species.</title>
        <authorList>
            <person name="Kaempfer P."/>
            <person name="Tobias N.J."/>
            <person name="Phan Ke L."/>
            <person name="Bode H.B."/>
            <person name="Glaeser S.P."/>
        </authorList>
    </citation>
    <scope>NUCLEOTIDE SEQUENCE [LARGE SCALE GENOMIC DNA]</scope>
    <source>
        <strain evidence="1 2">DL20</strain>
    </source>
</reference>
<name>A0A1Q5TFL0_9GAMM</name>
<protein>
    <submittedName>
        <fullName evidence="1">Phage gp6-like head-tail connector family protein</fullName>
    </submittedName>
</protein>
<dbReference type="InterPro" id="IPR006450">
    <property type="entry name" value="Phage_HK97_gp6-like"/>
</dbReference>
<evidence type="ECO:0000313" key="2">
    <source>
        <dbReference type="Proteomes" id="UP000186268"/>
    </source>
</evidence>
<dbReference type="OrthoDB" id="8452319at2"/>
<dbReference type="InterPro" id="IPR021146">
    <property type="entry name" value="Phage_gp6-like_head-tail"/>
</dbReference>